<evidence type="ECO:0000256" key="1">
    <source>
        <dbReference type="ARBA" id="ARBA00004308"/>
    </source>
</evidence>
<reference evidence="7" key="2">
    <citation type="submission" date="2020-09" db="EMBL/GenBank/DDBJ databases">
        <authorList>
            <person name="Sun Q."/>
            <person name="Kim S."/>
        </authorList>
    </citation>
    <scope>NUCLEOTIDE SEQUENCE</scope>
    <source>
        <strain evidence="7">KCTC 12870</strain>
    </source>
</reference>
<dbReference type="PANTHER" id="PTHR35791:SF1">
    <property type="entry name" value="UPF0754 MEMBRANE PROTEIN YHEB"/>
    <property type="match status" value="1"/>
</dbReference>
<evidence type="ECO:0000256" key="4">
    <source>
        <dbReference type="ARBA" id="ARBA00022989"/>
    </source>
</evidence>
<proteinExistence type="inferred from homology"/>
<feature type="transmembrane region" description="Helical" evidence="6">
    <location>
        <begin position="183"/>
        <end position="206"/>
    </location>
</feature>
<keyword evidence="4 6" id="KW-1133">Transmembrane helix</keyword>
<organism evidence="7 8">
    <name type="scientific">Cerasicoccus arenae</name>
    <dbReference type="NCBI Taxonomy" id="424488"/>
    <lineage>
        <taxon>Bacteria</taxon>
        <taxon>Pseudomonadati</taxon>
        <taxon>Verrucomicrobiota</taxon>
        <taxon>Opitutia</taxon>
        <taxon>Puniceicoccales</taxon>
        <taxon>Cerasicoccaceae</taxon>
        <taxon>Cerasicoccus</taxon>
    </lineage>
</organism>
<dbReference type="EMBL" id="BMXG01000011">
    <property type="protein sequence ID" value="GHC03234.1"/>
    <property type="molecule type" value="Genomic_DNA"/>
</dbReference>
<dbReference type="GO" id="GO:0012505">
    <property type="term" value="C:endomembrane system"/>
    <property type="evidence" value="ECO:0007669"/>
    <property type="project" value="UniProtKB-SubCell"/>
</dbReference>
<gene>
    <name evidence="7" type="ORF">GCM10007047_19750</name>
</gene>
<dbReference type="AlphaFoldDB" id="A0A8J3DI28"/>
<evidence type="ECO:0000256" key="3">
    <source>
        <dbReference type="ARBA" id="ARBA00022692"/>
    </source>
</evidence>
<evidence type="ECO:0000256" key="6">
    <source>
        <dbReference type="SAM" id="Phobius"/>
    </source>
</evidence>
<keyword evidence="5 6" id="KW-0472">Membrane</keyword>
<evidence type="ECO:0000256" key="5">
    <source>
        <dbReference type="ARBA" id="ARBA00023136"/>
    </source>
</evidence>
<comment type="similarity">
    <text evidence="2">Belongs to the UPF0754 family.</text>
</comment>
<reference evidence="7" key="1">
    <citation type="journal article" date="2014" name="Int. J. Syst. Evol. Microbiol.">
        <title>Complete genome sequence of Corynebacterium casei LMG S-19264T (=DSM 44701T), isolated from a smear-ripened cheese.</title>
        <authorList>
            <consortium name="US DOE Joint Genome Institute (JGI-PGF)"/>
            <person name="Walter F."/>
            <person name="Albersmeier A."/>
            <person name="Kalinowski J."/>
            <person name="Ruckert C."/>
        </authorList>
    </citation>
    <scope>NUCLEOTIDE SEQUENCE</scope>
    <source>
        <strain evidence="7">KCTC 12870</strain>
    </source>
</reference>
<evidence type="ECO:0000313" key="7">
    <source>
        <dbReference type="EMBL" id="GHC03234.1"/>
    </source>
</evidence>
<dbReference type="Pfam" id="PF04286">
    <property type="entry name" value="DUF445"/>
    <property type="match status" value="1"/>
</dbReference>
<keyword evidence="3 6" id="KW-0812">Transmembrane</keyword>
<evidence type="ECO:0008006" key="9">
    <source>
        <dbReference type="Google" id="ProtNLM"/>
    </source>
</evidence>
<dbReference type="PANTHER" id="PTHR35791">
    <property type="entry name" value="UPF0754 MEMBRANE PROTEIN YHEB"/>
    <property type="match status" value="1"/>
</dbReference>
<keyword evidence="8" id="KW-1185">Reference proteome</keyword>
<evidence type="ECO:0000256" key="2">
    <source>
        <dbReference type="ARBA" id="ARBA00008053"/>
    </source>
</evidence>
<comment type="subcellular location">
    <subcellularLocation>
        <location evidence="1">Endomembrane system</location>
    </subcellularLocation>
</comment>
<accession>A0A8J3DI28</accession>
<feature type="transmembrane region" description="Helical" evidence="6">
    <location>
        <begin position="12"/>
        <end position="31"/>
    </location>
</feature>
<comment type="caution">
    <text evidence="7">The sequence shown here is derived from an EMBL/GenBank/DDBJ whole genome shotgun (WGS) entry which is preliminary data.</text>
</comment>
<protein>
    <recommendedName>
        <fullName evidence="9">DUF445 domain-containing protein</fullName>
    </recommendedName>
</protein>
<dbReference type="RefSeq" id="WP_189514618.1">
    <property type="nucleotide sequence ID" value="NZ_BMXG01000011.1"/>
</dbReference>
<sequence length="207" mass="23885">MTPDTVDALIRLAWIPFVTAFIGWITNWLAIQMLFRPRQPLNFLGIKFQGLIPRRQVEIADRVAEVVEQEFLSQHLIREQLAHLDVHSYVDEFVRRLVRERLGVKLRGIPLVGSMINDSTLSMLEKMALDSIHEEIEPLRNRIATDLETRLQVRDIVRDRILTFEMEKLEELVRRIASNEFKLIEILGGVLGFIVGLVQVGILLLIG</sequence>
<evidence type="ECO:0000313" key="8">
    <source>
        <dbReference type="Proteomes" id="UP000642829"/>
    </source>
</evidence>
<dbReference type="InterPro" id="IPR007383">
    <property type="entry name" value="DUF445"/>
</dbReference>
<dbReference type="Proteomes" id="UP000642829">
    <property type="component" value="Unassembled WGS sequence"/>
</dbReference>
<name>A0A8J3DI28_9BACT</name>